<evidence type="ECO:0008006" key="5">
    <source>
        <dbReference type="Google" id="ProtNLM"/>
    </source>
</evidence>
<keyword evidence="2" id="KW-0812">Transmembrane</keyword>
<sequence>MADDVVAAAPSSSPSTQGGGGGGGIHVVAKNEMNSSKQFSSALVPVAVLLAVVVGAVSLLPSLAQAVWEVPHLFLLGLVVSYGVFAQKISTGGSGGGGGGDDGARAWNSRYLSDDPLVVVADNAASDDDDGGGASGRPLCLPVRRLKPPPPAPTTPGRESEAGDASDDGIGAETDSSASTAGFWGTGPSPPSVLDAVCRSRKPTATATAAAPSAMSKGFPSYISPEPRRDQSFSDDGEVTDWDNDDDDEEDDVQDEMAASPQRSYVDHVDYNGDGDELSELAAEAAAEVEDEVDRKADEFIAKFREQIRLQRL</sequence>
<feature type="compositionally biased region" description="Low complexity" evidence="1">
    <location>
        <begin position="1"/>
        <end position="15"/>
    </location>
</feature>
<dbReference type="Gramene" id="OMERI02G25860.1">
    <property type="protein sequence ID" value="OMERI02G25860.1"/>
    <property type="gene ID" value="OMERI02G25860"/>
</dbReference>
<organism evidence="3">
    <name type="scientific">Oryza meridionalis</name>
    <dbReference type="NCBI Taxonomy" id="40149"/>
    <lineage>
        <taxon>Eukaryota</taxon>
        <taxon>Viridiplantae</taxon>
        <taxon>Streptophyta</taxon>
        <taxon>Embryophyta</taxon>
        <taxon>Tracheophyta</taxon>
        <taxon>Spermatophyta</taxon>
        <taxon>Magnoliopsida</taxon>
        <taxon>Liliopsida</taxon>
        <taxon>Poales</taxon>
        <taxon>Poaceae</taxon>
        <taxon>BOP clade</taxon>
        <taxon>Oryzoideae</taxon>
        <taxon>Oryzeae</taxon>
        <taxon>Oryzinae</taxon>
        <taxon>Oryza</taxon>
    </lineage>
</organism>
<dbReference type="HOGENOM" id="CLU_848270_0_0_1"/>
<reference evidence="3" key="2">
    <citation type="submission" date="2018-05" db="EMBL/GenBank/DDBJ databases">
        <title>OmerRS3 (Oryza meridionalis Reference Sequence Version 3).</title>
        <authorList>
            <person name="Zhang J."/>
            <person name="Kudrna D."/>
            <person name="Lee S."/>
            <person name="Talag J."/>
            <person name="Welchert J."/>
            <person name="Wing R.A."/>
        </authorList>
    </citation>
    <scope>NUCLEOTIDE SEQUENCE [LARGE SCALE GENOMIC DNA]</scope>
    <source>
        <strain evidence="3">cv. OR44</strain>
    </source>
</reference>
<keyword evidence="2" id="KW-0472">Membrane</keyword>
<dbReference type="eggNOG" id="ENOG502R5N6">
    <property type="taxonomic scope" value="Eukaryota"/>
</dbReference>
<feature type="compositionally biased region" description="Acidic residues" evidence="1">
    <location>
        <begin position="233"/>
        <end position="255"/>
    </location>
</feature>
<dbReference type="PANTHER" id="PTHR34059:SF1">
    <property type="entry name" value="EXPRESSED PROTEIN"/>
    <property type="match status" value="1"/>
</dbReference>
<evidence type="ECO:0000313" key="4">
    <source>
        <dbReference type="Proteomes" id="UP000008021"/>
    </source>
</evidence>
<reference evidence="3" key="1">
    <citation type="submission" date="2015-04" db="UniProtKB">
        <authorList>
            <consortium name="EnsemblPlants"/>
        </authorList>
    </citation>
    <scope>IDENTIFICATION</scope>
</reference>
<dbReference type="EnsemblPlants" id="OMERI02G25860.1">
    <property type="protein sequence ID" value="OMERI02G25860.1"/>
    <property type="gene ID" value="OMERI02G25860"/>
</dbReference>
<evidence type="ECO:0000313" key="3">
    <source>
        <dbReference type="EnsemblPlants" id="OMERI02G25860.1"/>
    </source>
</evidence>
<feature type="transmembrane region" description="Helical" evidence="2">
    <location>
        <begin position="66"/>
        <end position="85"/>
    </location>
</feature>
<accession>A0A0E0CPA3</accession>
<dbReference type="InterPro" id="IPR008480">
    <property type="entry name" value="DUF761_pln"/>
</dbReference>
<protein>
    <recommendedName>
        <fullName evidence="5">DUF4408 domain-containing protein</fullName>
    </recommendedName>
</protein>
<evidence type="ECO:0000256" key="2">
    <source>
        <dbReference type="SAM" id="Phobius"/>
    </source>
</evidence>
<feature type="region of interest" description="Disordered" evidence="1">
    <location>
        <begin position="123"/>
        <end position="275"/>
    </location>
</feature>
<proteinExistence type="predicted"/>
<keyword evidence="2" id="KW-1133">Transmembrane helix</keyword>
<dbReference type="PANTHER" id="PTHR34059">
    <property type="entry name" value="EXPRESSED PROTEIN"/>
    <property type="match status" value="1"/>
</dbReference>
<dbReference type="Proteomes" id="UP000008021">
    <property type="component" value="Chromosome 2"/>
</dbReference>
<feature type="region of interest" description="Disordered" evidence="1">
    <location>
        <begin position="1"/>
        <end position="24"/>
    </location>
</feature>
<evidence type="ECO:0000256" key="1">
    <source>
        <dbReference type="SAM" id="MobiDB-lite"/>
    </source>
</evidence>
<name>A0A0E0CPA3_9ORYZ</name>
<dbReference type="Pfam" id="PF05553">
    <property type="entry name" value="DUF761"/>
    <property type="match status" value="1"/>
</dbReference>
<keyword evidence="4" id="KW-1185">Reference proteome</keyword>
<dbReference type="AlphaFoldDB" id="A0A0E0CPA3"/>
<feature type="transmembrane region" description="Helical" evidence="2">
    <location>
        <begin position="39"/>
        <end position="60"/>
    </location>
</feature>